<evidence type="ECO:0000313" key="2">
    <source>
        <dbReference type="Proteomes" id="UP000010932"/>
    </source>
</evidence>
<protein>
    <submittedName>
        <fullName evidence="1">Uncharacterized protein</fullName>
    </submittedName>
</protein>
<dbReference type="AlphaFoldDB" id="L7ED14"/>
<dbReference type="PATRIC" id="fig|1134457.3.peg.1824"/>
<organism evidence="1 2">
    <name type="scientific">Microcystis aeruginosa TAIHU98</name>
    <dbReference type="NCBI Taxonomy" id="1134457"/>
    <lineage>
        <taxon>Bacteria</taxon>
        <taxon>Bacillati</taxon>
        <taxon>Cyanobacteriota</taxon>
        <taxon>Cyanophyceae</taxon>
        <taxon>Oscillatoriophycideae</taxon>
        <taxon>Chroococcales</taxon>
        <taxon>Microcystaceae</taxon>
        <taxon>Microcystis</taxon>
    </lineage>
</organism>
<dbReference type="Proteomes" id="UP000010932">
    <property type="component" value="Unassembled WGS sequence"/>
</dbReference>
<gene>
    <name evidence="1" type="ORF">O53_767</name>
</gene>
<sequence length="40" mass="4255">MIGDYLVEYLVLLPWGNREVGGGKWGAGCGVWGVGCGEKK</sequence>
<name>L7ED14_MICAE</name>
<dbReference type="EMBL" id="ANKQ01000001">
    <property type="protein sequence ID" value="ELP56167.1"/>
    <property type="molecule type" value="Genomic_DNA"/>
</dbReference>
<comment type="caution">
    <text evidence="1">The sequence shown here is derived from an EMBL/GenBank/DDBJ whole genome shotgun (WGS) entry which is preliminary data.</text>
</comment>
<reference evidence="1 2" key="1">
    <citation type="journal article" date="2013" name="Genome Announc.">
        <title>Whole-Genome Sequence of Microcystis aeruginosa TAIHU98, a Nontoxic Bloom-Forming Strain Isolated from Taihu Lake, China.</title>
        <authorList>
            <person name="Yang C."/>
            <person name="Zhang W."/>
            <person name="Ren M."/>
            <person name="Song L."/>
            <person name="Li T."/>
            <person name="Zhao J."/>
        </authorList>
    </citation>
    <scope>NUCLEOTIDE SEQUENCE [LARGE SCALE GENOMIC DNA]</scope>
    <source>
        <strain evidence="1 2">TAIHU98</strain>
    </source>
</reference>
<accession>L7ED14</accession>
<evidence type="ECO:0000313" key="1">
    <source>
        <dbReference type="EMBL" id="ELP56167.1"/>
    </source>
</evidence>
<proteinExistence type="predicted"/>